<keyword evidence="2" id="KW-1185">Reference proteome</keyword>
<accession>A0ABY6I8P9</accession>
<sequence length="45" mass="5304">MTTDLSTLTTAAKKWDDMAKEFFDHVEQRYKDDVQDRPGRSRQGQ</sequence>
<evidence type="ECO:0000313" key="1">
    <source>
        <dbReference type="EMBL" id="UYQ63380.1"/>
    </source>
</evidence>
<dbReference type="EMBL" id="CP107567">
    <property type="protein sequence ID" value="UYQ63380.1"/>
    <property type="molecule type" value="Genomic_DNA"/>
</dbReference>
<proteinExistence type="predicted"/>
<gene>
    <name evidence="1" type="ORF">OGH68_19195</name>
</gene>
<name>A0ABY6I8P9_STRPE</name>
<dbReference type="Proteomes" id="UP001163878">
    <property type="component" value="Chromosome"/>
</dbReference>
<reference evidence="1" key="1">
    <citation type="submission" date="2022-10" db="EMBL/GenBank/DDBJ databases">
        <title>Cytochrome P450 Catalyzes Benzene Ring Formation in the Biosynthesis of Trialkyl-Substituted Aromatic Polyketides.</title>
        <authorList>
            <person name="Zhao E."/>
            <person name="Ge H."/>
        </authorList>
    </citation>
    <scope>NUCLEOTIDE SEQUENCE</scope>
    <source>
        <strain evidence="1">NA0869</strain>
    </source>
</reference>
<evidence type="ECO:0000313" key="2">
    <source>
        <dbReference type="Proteomes" id="UP001163878"/>
    </source>
</evidence>
<dbReference type="RefSeq" id="WP_264245614.1">
    <property type="nucleotide sequence ID" value="NZ_CP107567.1"/>
</dbReference>
<organism evidence="1 2">
    <name type="scientific">Streptomyces peucetius</name>
    <dbReference type="NCBI Taxonomy" id="1950"/>
    <lineage>
        <taxon>Bacteria</taxon>
        <taxon>Bacillati</taxon>
        <taxon>Actinomycetota</taxon>
        <taxon>Actinomycetes</taxon>
        <taxon>Kitasatosporales</taxon>
        <taxon>Streptomycetaceae</taxon>
        <taxon>Streptomyces</taxon>
    </lineage>
</organism>
<protein>
    <submittedName>
        <fullName evidence="1">Uncharacterized protein</fullName>
    </submittedName>
</protein>